<reference evidence="5 6" key="1">
    <citation type="submission" date="2019-03" db="EMBL/GenBank/DDBJ databases">
        <title>Dyadobacter AR-3-6 sp. nov., isolated from arctic soil.</title>
        <authorList>
            <person name="Chaudhary D.K."/>
        </authorList>
    </citation>
    <scope>NUCLEOTIDE SEQUENCE [LARGE SCALE GENOMIC DNA]</scope>
    <source>
        <strain evidence="5 6">AR-3-6</strain>
    </source>
</reference>
<dbReference type="InterPro" id="IPR016181">
    <property type="entry name" value="Acyl_CoA_acyltransferase"/>
</dbReference>
<name>A0A4R5DDL9_9BACT</name>
<dbReference type="GO" id="GO:0005737">
    <property type="term" value="C:cytoplasm"/>
    <property type="evidence" value="ECO:0007669"/>
    <property type="project" value="UniProtKB-SubCell"/>
</dbReference>
<comment type="caution">
    <text evidence="5">The sequence shown here is derived from an EMBL/GenBank/DDBJ whole genome shotgun (WGS) entry which is preliminary data.</text>
</comment>
<comment type="catalytic activity">
    <reaction evidence="4">
        <text>L-phenylalanyl-tRNA(Phe) + an N-terminal L-alpha-aminoacyl-[protein] = an N-terminal L-phenylalanyl-L-alpha-aminoacyl-[protein] + tRNA(Phe)</text>
        <dbReference type="Rhea" id="RHEA:43632"/>
        <dbReference type="Rhea" id="RHEA-COMP:9668"/>
        <dbReference type="Rhea" id="RHEA-COMP:9699"/>
        <dbReference type="Rhea" id="RHEA-COMP:10636"/>
        <dbReference type="Rhea" id="RHEA-COMP:10637"/>
        <dbReference type="ChEBI" id="CHEBI:78442"/>
        <dbReference type="ChEBI" id="CHEBI:78531"/>
        <dbReference type="ChEBI" id="CHEBI:78597"/>
        <dbReference type="ChEBI" id="CHEBI:83561"/>
        <dbReference type="EC" id="2.3.2.6"/>
    </reaction>
</comment>
<sequence length="203" mass="23178">MSELSTDDLLYGYMNGIFPMAEADGTIYWYSPDPRAIIPIKTYKPSKSLRPVLNKKVFEIRVNFNFEEVMRGCSAPRSAEEGTWISEEIISAYTALHQLGYAHSVEAWRDGKLAGGLYGVSINGVFFGESMFSRESNASKTAFYYLIEILRFNKFSLLDTQFINDNVLRYGAIEIPQTEYITRLQEALTQKVKFDPTFLGDHF</sequence>
<dbReference type="InterPro" id="IPR004616">
    <property type="entry name" value="Leu/Phe-tRNA_Trfase"/>
</dbReference>
<evidence type="ECO:0000313" key="5">
    <source>
        <dbReference type="EMBL" id="TDE11932.1"/>
    </source>
</evidence>
<evidence type="ECO:0000313" key="6">
    <source>
        <dbReference type="Proteomes" id="UP000294850"/>
    </source>
</evidence>
<dbReference type="SUPFAM" id="SSF55729">
    <property type="entry name" value="Acyl-CoA N-acyltransferases (Nat)"/>
    <property type="match status" value="1"/>
</dbReference>
<evidence type="ECO:0000256" key="1">
    <source>
        <dbReference type="ARBA" id="ARBA00022490"/>
    </source>
</evidence>
<keyword evidence="2 4" id="KW-0808">Transferase</keyword>
<dbReference type="AlphaFoldDB" id="A0A4R5DDL9"/>
<comment type="function">
    <text evidence="4">Functions in the N-end rule pathway of protein degradation where it conjugates Leu, Phe and, less efficiently, Met from aminoacyl-tRNAs to the N-termini of proteins containing an N-terminal arginine or lysine.</text>
</comment>
<comment type="subcellular location">
    <subcellularLocation>
        <location evidence="4">Cytoplasm</location>
    </subcellularLocation>
</comment>
<organism evidence="5 6">
    <name type="scientific">Dyadobacter psychrotolerans</name>
    <dbReference type="NCBI Taxonomy" id="2541721"/>
    <lineage>
        <taxon>Bacteria</taxon>
        <taxon>Pseudomonadati</taxon>
        <taxon>Bacteroidota</taxon>
        <taxon>Cytophagia</taxon>
        <taxon>Cytophagales</taxon>
        <taxon>Spirosomataceae</taxon>
        <taxon>Dyadobacter</taxon>
    </lineage>
</organism>
<dbReference type="HAMAP" id="MF_00688">
    <property type="entry name" value="Leu_Phe_trans"/>
    <property type="match status" value="1"/>
</dbReference>
<dbReference type="GO" id="GO:0030163">
    <property type="term" value="P:protein catabolic process"/>
    <property type="evidence" value="ECO:0007669"/>
    <property type="project" value="UniProtKB-UniRule"/>
</dbReference>
<dbReference type="Gene3D" id="3.30.70.3550">
    <property type="entry name" value="Leucyl/phenylalanyl-tRNA-protein transferase, N-terminal domain"/>
    <property type="match status" value="1"/>
</dbReference>
<protein>
    <recommendedName>
        <fullName evidence="4">Leucyl/phenylalanyl-tRNA--protein transferase</fullName>
        <ecNumber evidence="4">2.3.2.6</ecNumber>
    </recommendedName>
    <alternativeName>
        <fullName evidence="4">L/F-transferase</fullName>
    </alternativeName>
    <alternativeName>
        <fullName evidence="4">Leucyltransferase</fullName>
    </alternativeName>
    <alternativeName>
        <fullName evidence="4">Phenyalanyltransferase</fullName>
    </alternativeName>
</protein>
<dbReference type="Gene3D" id="3.40.630.70">
    <property type="entry name" value="Leucyl/phenylalanyl-tRNA-protein transferase, C-terminal domain"/>
    <property type="match status" value="1"/>
</dbReference>
<dbReference type="FunFam" id="3.40.630.70:FF:000001">
    <property type="entry name" value="Leucyl/phenylalanyl-tRNA--protein transferase"/>
    <property type="match status" value="1"/>
</dbReference>
<gene>
    <name evidence="4" type="primary">aat</name>
    <name evidence="5" type="ORF">E0F88_23025</name>
</gene>
<comment type="similarity">
    <text evidence="4">Belongs to the L/F-transferase family.</text>
</comment>
<dbReference type="PANTHER" id="PTHR30098">
    <property type="entry name" value="LEUCYL/PHENYLALANYL-TRNA--PROTEIN TRANSFERASE"/>
    <property type="match status" value="1"/>
</dbReference>
<proteinExistence type="inferred from homology"/>
<comment type="catalytic activity">
    <reaction evidence="4">
        <text>N-terminal L-lysyl-[protein] + L-leucyl-tRNA(Leu) = N-terminal L-leucyl-L-lysyl-[protein] + tRNA(Leu) + H(+)</text>
        <dbReference type="Rhea" id="RHEA:12340"/>
        <dbReference type="Rhea" id="RHEA-COMP:9613"/>
        <dbReference type="Rhea" id="RHEA-COMP:9622"/>
        <dbReference type="Rhea" id="RHEA-COMP:12670"/>
        <dbReference type="Rhea" id="RHEA-COMP:12671"/>
        <dbReference type="ChEBI" id="CHEBI:15378"/>
        <dbReference type="ChEBI" id="CHEBI:65249"/>
        <dbReference type="ChEBI" id="CHEBI:78442"/>
        <dbReference type="ChEBI" id="CHEBI:78494"/>
        <dbReference type="ChEBI" id="CHEBI:133043"/>
        <dbReference type="EC" id="2.3.2.6"/>
    </reaction>
</comment>
<keyword evidence="6" id="KW-1185">Reference proteome</keyword>
<keyword evidence="1 4" id="KW-0963">Cytoplasm</keyword>
<evidence type="ECO:0000256" key="3">
    <source>
        <dbReference type="ARBA" id="ARBA00023315"/>
    </source>
</evidence>
<dbReference type="RefSeq" id="WP_131960642.1">
    <property type="nucleotide sequence ID" value="NZ_SMFL01000010.1"/>
</dbReference>
<dbReference type="OrthoDB" id="9790282at2"/>
<keyword evidence="3 4" id="KW-0012">Acyltransferase</keyword>
<dbReference type="NCBIfam" id="TIGR00667">
    <property type="entry name" value="aat"/>
    <property type="match status" value="1"/>
</dbReference>
<evidence type="ECO:0000256" key="2">
    <source>
        <dbReference type="ARBA" id="ARBA00022679"/>
    </source>
</evidence>
<dbReference type="Proteomes" id="UP000294850">
    <property type="component" value="Unassembled WGS sequence"/>
</dbReference>
<dbReference type="EMBL" id="SMFL01000010">
    <property type="protein sequence ID" value="TDE11932.1"/>
    <property type="molecule type" value="Genomic_DNA"/>
</dbReference>
<dbReference type="InterPro" id="IPR042221">
    <property type="entry name" value="Leu/Phe-tRNA_Trfase_N"/>
</dbReference>
<comment type="catalytic activity">
    <reaction evidence="4">
        <text>N-terminal L-arginyl-[protein] + L-leucyl-tRNA(Leu) = N-terminal L-leucyl-L-arginyl-[protein] + tRNA(Leu) + H(+)</text>
        <dbReference type="Rhea" id="RHEA:50416"/>
        <dbReference type="Rhea" id="RHEA-COMP:9613"/>
        <dbReference type="Rhea" id="RHEA-COMP:9622"/>
        <dbReference type="Rhea" id="RHEA-COMP:12672"/>
        <dbReference type="Rhea" id="RHEA-COMP:12673"/>
        <dbReference type="ChEBI" id="CHEBI:15378"/>
        <dbReference type="ChEBI" id="CHEBI:64719"/>
        <dbReference type="ChEBI" id="CHEBI:78442"/>
        <dbReference type="ChEBI" id="CHEBI:78494"/>
        <dbReference type="ChEBI" id="CHEBI:133044"/>
        <dbReference type="EC" id="2.3.2.6"/>
    </reaction>
</comment>
<accession>A0A4R5DDL9</accession>
<dbReference type="EC" id="2.3.2.6" evidence="4"/>
<evidence type="ECO:0000256" key="4">
    <source>
        <dbReference type="HAMAP-Rule" id="MF_00688"/>
    </source>
</evidence>
<dbReference type="Pfam" id="PF03588">
    <property type="entry name" value="Leu_Phe_trans"/>
    <property type="match status" value="1"/>
</dbReference>
<dbReference type="GO" id="GO:0008914">
    <property type="term" value="F:leucyl-tRNA--protein transferase activity"/>
    <property type="evidence" value="ECO:0007669"/>
    <property type="project" value="UniProtKB-UniRule"/>
</dbReference>
<dbReference type="InterPro" id="IPR042203">
    <property type="entry name" value="Leu/Phe-tRNA_Trfase_C"/>
</dbReference>
<dbReference type="PANTHER" id="PTHR30098:SF2">
    <property type="entry name" value="LEUCYL_PHENYLALANYL-TRNA--PROTEIN TRANSFERASE"/>
    <property type="match status" value="1"/>
</dbReference>